<evidence type="ECO:0000313" key="1">
    <source>
        <dbReference type="EMBL" id="KAK5945462.1"/>
    </source>
</evidence>
<dbReference type="Proteomes" id="UP001334248">
    <property type="component" value="Unassembled WGS sequence"/>
</dbReference>
<dbReference type="RefSeq" id="XP_064733552.1">
    <property type="nucleotide sequence ID" value="XM_064871099.1"/>
</dbReference>
<organism evidence="1 2">
    <name type="scientific">Knufia obscura</name>
    <dbReference type="NCBI Taxonomy" id="1635080"/>
    <lineage>
        <taxon>Eukaryota</taxon>
        <taxon>Fungi</taxon>
        <taxon>Dikarya</taxon>
        <taxon>Ascomycota</taxon>
        <taxon>Pezizomycotina</taxon>
        <taxon>Eurotiomycetes</taxon>
        <taxon>Chaetothyriomycetidae</taxon>
        <taxon>Chaetothyriales</taxon>
        <taxon>Trichomeriaceae</taxon>
        <taxon>Knufia</taxon>
    </lineage>
</organism>
<reference evidence="1 2" key="1">
    <citation type="journal article" date="2023" name="Res Sq">
        <title>Genomic and morphological characterization of Knufia obscura isolated from the Mars 2020 spacecraft assembly facility.</title>
        <authorList>
            <person name="Chander A.M."/>
            <person name="Teixeira M.M."/>
            <person name="Singh N.K."/>
            <person name="Williams M.P."/>
            <person name="Parker C.W."/>
            <person name="Leo P."/>
            <person name="Stajich J.E."/>
            <person name="Torok T."/>
            <person name="Tighe S."/>
            <person name="Mason C.E."/>
            <person name="Venkateswaran K."/>
        </authorList>
    </citation>
    <scope>NUCLEOTIDE SEQUENCE [LARGE SCALE GENOMIC DNA]</scope>
    <source>
        <strain evidence="1 2">CCFEE 5817</strain>
    </source>
</reference>
<keyword evidence="2" id="KW-1185">Reference proteome</keyword>
<evidence type="ECO:0000313" key="2">
    <source>
        <dbReference type="Proteomes" id="UP001334248"/>
    </source>
</evidence>
<protein>
    <submittedName>
        <fullName evidence="1">Uncharacterized protein</fullName>
    </submittedName>
</protein>
<comment type="caution">
    <text evidence="1">The sequence shown here is derived from an EMBL/GenBank/DDBJ whole genome shotgun (WGS) entry which is preliminary data.</text>
</comment>
<gene>
    <name evidence="1" type="ORF">PMZ80_002667</name>
</gene>
<name>A0ABR0RY03_9EURO</name>
<sequence>MHQISAPLIKARFIGLLDMRQAVNGHVSIVVRSHKAYIPKISKVLIGANPGTLQHVGPTNTERFPNLKTIELFNDLFHIELNADPNAFDDVLTTPCQDEAMVEWLSRVARNTAILGHFIKHREAPIQLFIRQVFGLEGSKDELLVTFGFDAMSSEETGCLKVLSKERYVKAEDTVLKCVSR</sequence>
<dbReference type="EMBL" id="JAVHJV010000002">
    <property type="protein sequence ID" value="KAK5945462.1"/>
    <property type="molecule type" value="Genomic_DNA"/>
</dbReference>
<proteinExistence type="predicted"/>
<dbReference type="GeneID" id="89996116"/>
<accession>A0ABR0RY03</accession>